<feature type="region of interest" description="Disordered" evidence="11">
    <location>
        <begin position="1"/>
        <end position="90"/>
    </location>
</feature>
<dbReference type="Gene3D" id="1.10.510.10">
    <property type="entry name" value="Transferase(Phosphotransferase) domain 1"/>
    <property type="match status" value="1"/>
</dbReference>
<feature type="compositionally biased region" description="Basic and acidic residues" evidence="11">
    <location>
        <begin position="63"/>
        <end position="74"/>
    </location>
</feature>
<dbReference type="EC" id="2.7.11.22" evidence="2"/>
<dbReference type="InterPro" id="IPR008271">
    <property type="entry name" value="Ser/Thr_kinase_AS"/>
</dbReference>
<dbReference type="InterPro" id="IPR000719">
    <property type="entry name" value="Prot_kinase_dom"/>
</dbReference>
<evidence type="ECO:0000256" key="4">
    <source>
        <dbReference type="ARBA" id="ARBA00022553"/>
    </source>
</evidence>
<comment type="catalytic activity">
    <reaction evidence="10">
        <text>L-seryl-[protein] + ATP = O-phospho-L-seryl-[protein] + ADP + H(+)</text>
        <dbReference type="Rhea" id="RHEA:17989"/>
        <dbReference type="Rhea" id="RHEA-COMP:9863"/>
        <dbReference type="Rhea" id="RHEA-COMP:11604"/>
        <dbReference type="ChEBI" id="CHEBI:15378"/>
        <dbReference type="ChEBI" id="CHEBI:29999"/>
        <dbReference type="ChEBI" id="CHEBI:30616"/>
        <dbReference type="ChEBI" id="CHEBI:83421"/>
        <dbReference type="ChEBI" id="CHEBI:456216"/>
        <dbReference type="EC" id="2.7.11.22"/>
    </reaction>
</comment>
<name>A0A565BTS1_9BRAS</name>
<dbReference type="GO" id="GO:0007346">
    <property type="term" value="P:regulation of mitotic cell cycle"/>
    <property type="evidence" value="ECO:0007669"/>
    <property type="project" value="TreeGrafter"/>
</dbReference>
<evidence type="ECO:0000256" key="9">
    <source>
        <dbReference type="ARBA" id="ARBA00047811"/>
    </source>
</evidence>
<evidence type="ECO:0000256" key="1">
    <source>
        <dbReference type="ARBA" id="ARBA00006485"/>
    </source>
</evidence>
<feature type="compositionally biased region" description="Basic and acidic residues" evidence="11">
    <location>
        <begin position="16"/>
        <end position="54"/>
    </location>
</feature>
<proteinExistence type="inferred from homology"/>
<dbReference type="Pfam" id="PF00069">
    <property type="entry name" value="Pkinase"/>
    <property type="match status" value="1"/>
</dbReference>
<evidence type="ECO:0000256" key="10">
    <source>
        <dbReference type="ARBA" id="ARBA00048367"/>
    </source>
</evidence>
<dbReference type="SMART" id="SM00220">
    <property type="entry name" value="S_TKc"/>
    <property type="match status" value="1"/>
</dbReference>
<keyword evidence="6" id="KW-0547">Nucleotide-binding</keyword>
<dbReference type="GO" id="GO:0005524">
    <property type="term" value="F:ATP binding"/>
    <property type="evidence" value="ECO:0007669"/>
    <property type="project" value="UniProtKB-KW"/>
</dbReference>
<evidence type="ECO:0000256" key="3">
    <source>
        <dbReference type="ARBA" id="ARBA00022527"/>
    </source>
</evidence>
<evidence type="ECO:0000256" key="11">
    <source>
        <dbReference type="SAM" id="MobiDB-lite"/>
    </source>
</evidence>
<dbReference type="GO" id="GO:0080090">
    <property type="term" value="P:regulation of primary metabolic process"/>
    <property type="evidence" value="ECO:0007669"/>
    <property type="project" value="UniProtKB-ARBA"/>
</dbReference>
<dbReference type="InterPro" id="IPR050108">
    <property type="entry name" value="CDK"/>
</dbReference>
<dbReference type="PROSITE" id="PS00108">
    <property type="entry name" value="PROTEIN_KINASE_ST"/>
    <property type="match status" value="1"/>
</dbReference>
<comment type="caution">
    <text evidence="13">The sequence shown here is derived from an EMBL/GenBank/DDBJ whole genome shotgun (WGS) entry which is preliminary data.</text>
</comment>
<dbReference type="OrthoDB" id="1732493at2759"/>
<dbReference type="CDD" id="cd07843">
    <property type="entry name" value="STKc_CDC2L1"/>
    <property type="match status" value="1"/>
</dbReference>
<evidence type="ECO:0000259" key="12">
    <source>
        <dbReference type="PROSITE" id="PS50011"/>
    </source>
</evidence>
<sequence length="591" mass="66762">MAAGGVEVSRSYVAVDRARDFYSRQGGRDGDRRQTRRPNEPDRRWKDGRRDSPRGPRLASQRGETREEEGAQRHPEKRRKCSPVALEREGKVVRAPLSEKTIIPNQIVDVAASRKISSEDQVRVLSPISVPPVKAQSFGQHPFDDLEEGQLEDEQVVQAPNIATSKWATCLESPKEEDLITDVVRISRWTRSSLSPESGELQVEASEERQSNSSGRRSSVEFLRAHEHSEHELEGRIDMDVGEAECSTSDFNDSEVDEAASSEGGLSMLSGSRDVNEYQKLSKINEGTYGVVYKAKDRKTEEIVALKMIKMNMEDEYGFPLTSLREINILLSCNHPSIVNVKEVVVGNGGSVFMVMEHLEHDLRAVMDRMKQPFSTSEVKCLMIQLLEGVKYLHSNWIIHRDLKPSNLLLNNSGELKICDFGMARQYGSPIKPYTQLVVTQWYRSPELLLGIKEYSTAVDMWSIGCIMAELLSLKPLFRGKSQNDIDQLQQIFAVLGTPSETIWPGFTSLPGAKAKFRKQPYNLLRKKFPAASFTGAPVLSDLGFDLLNRLLNFDPEKRLTVDEALSHGWFNEVPLQKSKEFMPTFLPKRY</sequence>
<feature type="region of interest" description="Disordered" evidence="11">
    <location>
        <begin position="195"/>
        <end position="220"/>
    </location>
</feature>
<comment type="similarity">
    <text evidence="1">Belongs to the protein kinase superfamily. CMGC Ser/Thr protein kinase family. CDC2/CDKX subfamily.</text>
</comment>
<keyword evidence="7" id="KW-0418">Kinase</keyword>
<dbReference type="PROSITE" id="PS50011">
    <property type="entry name" value="PROTEIN_KINASE_DOM"/>
    <property type="match status" value="1"/>
</dbReference>
<reference evidence="13" key="1">
    <citation type="submission" date="2019-07" db="EMBL/GenBank/DDBJ databases">
        <authorList>
            <person name="Dittberner H."/>
        </authorList>
    </citation>
    <scope>NUCLEOTIDE SEQUENCE [LARGE SCALE GENOMIC DNA]</scope>
</reference>
<evidence type="ECO:0000313" key="14">
    <source>
        <dbReference type="Proteomes" id="UP000489600"/>
    </source>
</evidence>
<dbReference type="FunFam" id="3.30.200.20:FF:000172">
    <property type="entry name" value="cyclin-dependent kinase G-2 isoform X1"/>
    <property type="match status" value="1"/>
</dbReference>
<gene>
    <name evidence="13" type="ORF">ANE_LOCUS15164</name>
</gene>
<dbReference type="FunFam" id="1.10.510.10:FF:000211">
    <property type="entry name" value="Cyclin-dependent kinase G-2"/>
    <property type="match status" value="1"/>
</dbReference>
<evidence type="ECO:0000313" key="13">
    <source>
        <dbReference type="EMBL" id="VVB04720.1"/>
    </source>
</evidence>
<evidence type="ECO:0000256" key="6">
    <source>
        <dbReference type="ARBA" id="ARBA00022741"/>
    </source>
</evidence>
<dbReference type="InterPro" id="IPR011009">
    <property type="entry name" value="Kinase-like_dom_sf"/>
</dbReference>
<comment type="catalytic activity">
    <reaction evidence="9">
        <text>L-threonyl-[protein] + ATP = O-phospho-L-threonyl-[protein] + ADP + H(+)</text>
        <dbReference type="Rhea" id="RHEA:46608"/>
        <dbReference type="Rhea" id="RHEA-COMP:11060"/>
        <dbReference type="Rhea" id="RHEA-COMP:11605"/>
        <dbReference type="ChEBI" id="CHEBI:15378"/>
        <dbReference type="ChEBI" id="CHEBI:30013"/>
        <dbReference type="ChEBI" id="CHEBI:30616"/>
        <dbReference type="ChEBI" id="CHEBI:61977"/>
        <dbReference type="ChEBI" id="CHEBI:456216"/>
        <dbReference type="EC" id="2.7.11.22"/>
    </reaction>
</comment>
<dbReference type="GO" id="GO:0004693">
    <property type="term" value="F:cyclin-dependent protein serine/threonine kinase activity"/>
    <property type="evidence" value="ECO:0007669"/>
    <property type="project" value="UniProtKB-EC"/>
</dbReference>
<dbReference type="EMBL" id="CABITT030000005">
    <property type="protein sequence ID" value="VVB04720.1"/>
    <property type="molecule type" value="Genomic_DNA"/>
</dbReference>
<dbReference type="AlphaFoldDB" id="A0A565BTS1"/>
<keyword evidence="5" id="KW-0808">Transferase</keyword>
<evidence type="ECO:0000256" key="5">
    <source>
        <dbReference type="ARBA" id="ARBA00022679"/>
    </source>
</evidence>
<feature type="region of interest" description="Disordered" evidence="11">
    <location>
        <begin position="246"/>
        <end position="268"/>
    </location>
</feature>
<dbReference type="GO" id="GO:0010556">
    <property type="term" value="P:regulation of macromolecule biosynthetic process"/>
    <property type="evidence" value="ECO:0007669"/>
    <property type="project" value="UniProtKB-ARBA"/>
</dbReference>
<dbReference type="Proteomes" id="UP000489600">
    <property type="component" value="Unassembled WGS sequence"/>
</dbReference>
<evidence type="ECO:0000256" key="7">
    <source>
        <dbReference type="ARBA" id="ARBA00022777"/>
    </source>
</evidence>
<keyword evidence="4" id="KW-0597">Phosphoprotein</keyword>
<organism evidence="13 14">
    <name type="scientific">Arabis nemorensis</name>
    <dbReference type="NCBI Taxonomy" id="586526"/>
    <lineage>
        <taxon>Eukaryota</taxon>
        <taxon>Viridiplantae</taxon>
        <taxon>Streptophyta</taxon>
        <taxon>Embryophyta</taxon>
        <taxon>Tracheophyta</taxon>
        <taxon>Spermatophyta</taxon>
        <taxon>Magnoliopsida</taxon>
        <taxon>eudicotyledons</taxon>
        <taxon>Gunneridae</taxon>
        <taxon>Pentapetalae</taxon>
        <taxon>rosids</taxon>
        <taxon>malvids</taxon>
        <taxon>Brassicales</taxon>
        <taxon>Brassicaceae</taxon>
        <taxon>Arabideae</taxon>
        <taxon>Arabis</taxon>
    </lineage>
</organism>
<keyword evidence="14" id="KW-1185">Reference proteome</keyword>
<keyword evidence="8" id="KW-0067">ATP-binding</keyword>
<protein>
    <recommendedName>
        <fullName evidence="2">cyclin-dependent kinase</fullName>
        <ecNumber evidence="2">2.7.11.22</ecNumber>
    </recommendedName>
</protein>
<dbReference type="PANTHER" id="PTHR24056:SF479">
    <property type="entry name" value="CYCLIN-DEPENDENT KINASE"/>
    <property type="match status" value="1"/>
</dbReference>
<evidence type="ECO:0000256" key="8">
    <source>
        <dbReference type="ARBA" id="ARBA00022840"/>
    </source>
</evidence>
<dbReference type="GO" id="GO:0005634">
    <property type="term" value="C:nucleus"/>
    <property type="evidence" value="ECO:0007669"/>
    <property type="project" value="TreeGrafter"/>
</dbReference>
<dbReference type="PANTHER" id="PTHR24056">
    <property type="entry name" value="CELL DIVISION PROTEIN KINASE"/>
    <property type="match status" value="1"/>
</dbReference>
<feature type="domain" description="Protein kinase" evidence="12">
    <location>
        <begin position="278"/>
        <end position="571"/>
    </location>
</feature>
<dbReference type="SUPFAM" id="SSF56112">
    <property type="entry name" value="Protein kinase-like (PK-like)"/>
    <property type="match status" value="1"/>
</dbReference>
<keyword evidence="3" id="KW-0723">Serine/threonine-protein kinase</keyword>
<dbReference type="Gene3D" id="3.30.200.20">
    <property type="entry name" value="Phosphorylase Kinase, domain 1"/>
    <property type="match status" value="1"/>
</dbReference>
<evidence type="ECO:0000256" key="2">
    <source>
        <dbReference type="ARBA" id="ARBA00012425"/>
    </source>
</evidence>
<dbReference type="InterPro" id="IPR045267">
    <property type="entry name" value="CDK11/PITSLRE_STKc"/>
</dbReference>
<accession>A0A565BTS1</accession>